<keyword evidence="1" id="KW-0812">Transmembrane</keyword>
<evidence type="ECO:0000256" key="1">
    <source>
        <dbReference type="SAM" id="Phobius"/>
    </source>
</evidence>
<reference evidence="2" key="1">
    <citation type="submission" date="2017-05" db="UniProtKB">
        <authorList>
            <consortium name="EnsemblMetazoa"/>
        </authorList>
    </citation>
    <scope>IDENTIFICATION</scope>
</reference>
<sequence>VLFVPLVGLLCYSMFSVFLFFAFLVGCHSRLLCFFIINLEKGESLYYLHGLLLWVT</sequence>
<accession>A0A1X7SLG9</accession>
<organism evidence="2">
    <name type="scientific">Amphimedon queenslandica</name>
    <name type="common">Sponge</name>
    <dbReference type="NCBI Taxonomy" id="400682"/>
    <lineage>
        <taxon>Eukaryota</taxon>
        <taxon>Metazoa</taxon>
        <taxon>Porifera</taxon>
        <taxon>Demospongiae</taxon>
        <taxon>Heteroscleromorpha</taxon>
        <taxon>Haplosclerida</taxon>
        <taxon>Niphatidae</taxon>
        <taxon>Amphimedon</taxon>
    </lineage>
</organism>
<protein>
    <submittedName>
        <fullName evidence="2">Uncharacterized protein</fullName>
    </submittedName>
</protein>
<keyword evidence="1" id="KW-0472">Membrane</keyword>
<dbReference type="AlphaFoldDB" id="A0A1X7SLG9"/>
<feature type="transmembrane region" description="Helical" evidence="1">
    <location>
        <begin position="6"/>
        <end position="27"/>
    </location>
</feature>
<proteinExistence type="predicted"/>
<dbReference type="InParanoid" id="A0A1X7SLG9"/>
<name>A0A1X7SLG9_AMPQE</name>
<keyword evidence="1" id="KW-1133">Transmembrane helix</keyword>
<evidence type="ECO:0000313" key="2">
    <source>
        <dbReference type="EnsemblMetazoa" id="Aqu2.1.02925_001"/>
    </source>
</evidence>
<dbReference type="EnsemblMetazoa" id="Aqu2.1.02925_001">
    <property type="protein sequence ID" value="Aqu2.1.02925_001"/>
    <property type="gene ID" value="Aqu2.1.02925"/>
</dbReference>